<gene>
    <name evidence="1" type="ORF">M422DRAFT_270321</name>
</gene>
<dbReference type="AlphaFoldDB" id="A0A0C9USU3"/>
<sequence length="140" mass="15887">MGDIAPVTEVNRLWRDCLTPPYFLPALTFCTMLIIRAFRRKHPNSGSDGEWISHAMKAAKITAEAAKMIPVAGPFIEGGANIFCVILEPLQQMKDNKEDFRELTQSLLTFLKTLQQQAISSVPQSQHFEEFQKICSDFKR</sequence>
<accession>A0A0C9USU3</accession>
<evidence type="ECO:0000313" key="2">
    <source>
        <dbReference type="Proteomes" id="UP000054279"/>
    </source>
</evidence>
<keyword evidence="2" id="KW-1185">Reference proteome</keyword>
<reference evidence="1 2" key="1">
    <citation type="submission" date="2014-06" db="EMBL/GenBank/DDBJ databases">
        <title>Evolutionary Origins and Diversification of the Mycorrhizal Mutualists.</title>
        <authorList>
            <consortium name="DOE Joint Genome Institute"/>
            <consortium name="Mycorrhizal Genomics Consortium"/>
            <person name="Kohler A."/>
            <person name="Kuo A."/>
            <person name="Nagy L.G."/>
            <person name="Floudas D."/>
            <person name="Copeland A."/>
            <person name="Barry K.W."/>
            <person name="Cichocki N."/>
            <person name="Veneault-Fourrey C."/>
            <person name="LaButti K."/>
            <person name="Lindquist E.A."/>
            <person name="Lipzen A."/>
            <person name="Lundell T."/>
            <person name="Morin E."/>
            <person name="Murat C."/>
            <person name="Riley R."/>
            <person name="Ohm R."/>
            <person name="Sun H."/>
            <person name="Tunlid A."/>
            <person name="Henrissat B."/>
            <person name="Grigoriev I.V."/>
            <person name="Hibbett D.S."/>
            <person name="Martin F."/>
        </authorList>
    </citation>
    <scope>NUCLEOTIDE SEQUENCE [LARGE SCALE GENOMIC DNA]</scope>
    <source>
        <strain evidence="1 2">SS14</strain>
    </source>
</reference>
<dbReference type="EMBL" id="KN837307">
    <property type="protein sequence ID" value="KIJ28391.1"/>
    <property type="molecule type" value="Genomic_DNA"/>
</dbReference>
<proteinExistence type="predicted"/>
<name>A0A0C9USU3_SPHS4</name>
<dbReference type="HOGENOM" id="CLU_152733_0_0_1"/>
<dbReference type="Proteomes" id="UP000054279">
    <property type="component" value="Unassembled WGS sequence"/>
</dbReference>
<protein>
    <submittedName>
        <fullName evidence="1">Uncharacterized protein</fullName>
    </submittedName>
</protein>
<evidence type="ECO:0000313" key="1">
    <source>
        <dbReference type="EMBL" id="KIJ28391.1"/>
    </source>
</evidence>
<organism evidence="1 2">
    <name type="scientific">Sphaerobolus stellatus (strain SS14)</name>
    <dbReference type="NCBI Taxonomy" id="990650"/>
    <lineage>
        <taxon>Eukaryota</taxon>
        <taxon>Fungi</taxon>
        <taxon>Dikarya</taxon>
        <taxon>Basidiomycota</taxon>
        <taxon>Agaricomycotina</taxon>
        <taxon>Agaricomycetes</taxon>
        <taxon>Phallomycetidae</taxon>
        <taxon>Geastrales</taxon>
        <taxon>Sphaerobolaceae</taxon>
        <taxon>Sphaerobolus</taxon>
    </lineage>
</organism>